<comment type="catalytic activity">
    <reaction evidence="10">
        <text>L-threonyl-[protein] + ATP = O-phospho-L-threonyl-[protein] + ADP + H(+)</text>
        <dbReference type="Rhea" id="RHEA:46608"/>
        <dbReference type="Rhea" id="RHEA-COMP:11060"/>
        <dbReference type="Rhea" id="RHEA-COMP:11605"/>
        <dbReference type="ChEBI" id="CHEBI:15378"/>
        <dbReference type="ChEBI" id="CHEBI:30013"/>
        <dbReference type="ChEBI" id="CHEBI:30616"/>
        <dbReference type="ChEBI" id="CHEBI:61977"/>
        <dbReference type="ChEBI" id="CHEBI:456216"/>
        <dbReference type="EC" id="2.7.11.22"/>
    </reaction>
</comment>
<dbReference type="GO" id="GO:0007346">
    <property type="term" value="P:regulation of mitotic cell cycle"/>
    <property type="evidence" value="ECO:0007669"/>
    <property type="project" value="TreeGrafter"/>
</dbReference>
<evidence type="ECO:0000256" key="2">
    <source>
        <dbReference type="ARBA" id="ARBA00006485"/>
    </source>
</evidence>
<name>A0AAD5TWH9_9FUNG</name>
<dbReference type="PROSITE" id="PS00108">
    <property type="entry name" value="PROTEIN_KINASE_ST"/>
    <property type="match status" value="1"/>
</dbReference>
<protein>
    <recommendedName>
        <fullName evidence="3">cyclin-dependent kinase</fullName>
        <ecNumber evidence="3">2.7.11.22</ecNumber>
    </recommendedName>
</protein>
<dbReference type="FunFam" id="3.30.200.20:FF:000054">
    <property type="entry name" value="Cyclin-dependent kinase 11B"/>
    <property type="match status" value="1"/>
</dbReference>
<dbReference type="EC" id="2.7.11.22" evidence="3"/>
<proteinExistence type="inferred from homology"/>
<comment type="similarity">
    <text evidence="2">Belongs to the protein kinase superfamily. CMGC Ser/Thr protein kinase family. CDC2/CDKX subfamily.</text>
</comment>
<dbReference type="Pfam" id="PF00069">
    <property type="entry name" value="Pkinase"/>
    <property type="match status" value="1"/>
</dbReference>
<evidence type="ECO:0000256" key="10">
    <source>
        <dbReference type="ARBA" id="ARBA00047811"/>
    </source>
</evidence>
<dbReference type="AlphaFoldDB" id="A0AAD5TWH9"/>
<evidence type="ECO:0000256" key="5">
    <source>
        <dbReference type="ARBA" id="ARBA00022679"/>
    </source>
</evidence>
<evidence type="ECO:0000256" key="12">
    <source>
        <dbReference type="PROSITE-ProRule" id="PRU10141"/>
    </source>
</evidence>
<evidence type="ECO:0000256" key="9">
    <source>
        <dbReference type="ARBA" id="ARBA00023242"/>
    </source>
</evidence>
<dbReference type="InterPro" id="IPR008271">
    <property type="entry name" value="Ser/Thr_kinase_AS"/>
</dbReference>
<keyword evidence="4 13" id="KW-0723">Serine/threonine-protein kinase</keyword>
<dbReference type="Gene3D" id="3.30.200.20">
    <property type="entry name" value="Phosphorylase Kinase, domain 1"/>
    <property type="match status" value="1"/>
</dbReference>
<keyword evidence="9" id="KW-0539">Nucleus</keyword>
<evidence type="ECO:0000256" key="11">
    <source>
        <dbReference type="ARBA" id="ARBA00048367"/>
    </source>
</evidence>
<keyword evidence="5" id="KW-0808">Transferase</keyword>
<dbReference type="PANTHER" id="PTHR24056:SF508">
    <property type="entry name" value="CYCLIN-DEPENDENT KINASE 10"/>
    <property type="match status" value="1"/>
</dbReference>
<dbReference type="GO" id="GO:0004693">
    <property type="term" value="F:cyclin-dependent protein serine/threonine kinase activity"/>
    <property type="evidence" value="ECO:0007669"/>
    <property type="project" value="UniProtKB-EC"/>
</dbReference>
<dbReference type="PANTHER" id="PTHR24056">
    <property type="entry name" value="CELL DIVISION PROTEIN KINASE"/>
    <property type="match status" value="1"/>
</dbReference>
<evidence type="ECO:0000259" key="15">
    <source>
        <dbReference type="PROSITE" id="PS50011"/>
    </source>
</evidence>
<dbReference type="EMBL" id="JADGJW010001352">
    <property type="protein sequence ID" value="KAJ3204001.1"/>
    <property type="molecule type" value="Genomic_DNA"/>
</dbReference>
<dbReference type="InterPro" id="IPR000719">
    <property type="entry name" value="Prot_kinase_dom"/>
</dbReference>
<dbReference type="GO" id="GO:0005634">
    <property type="term" value="C:nucleus"/>
    <property type="evidence" value="ECO:0007669"/>
    <property type="project" value="UniProtKB-SubCell"/>
</dbReference>
<evidence type="ECO:0000256" key="1">
    <source>
        <dbReference type="ARBA" id="ARBA00004123"/>
    </source>
</evidence>
<dbReference type="PROSITE" id="PS50011">
    <property type="entry name" value="PROTEIN_KINASE_DOM"/>
    <property type="match status" value="1"/>
</dbReference>
<evidence type="ECO:0000256" key="4">
    <source>
        <dbReference type="ARBA" id="ARBA00022527"/>
    </source>
</evidence>
<evidence type="ECO:0000256" key="13">
    <source>
        <dbReference type="RuleBase" id="RU000304"/>
    </source>
</evidence>
<evidence type="ECO:0000256" key="6">
    <source>
        <dbReference type="ARBA" id="ARBA00022741"/>
    </source>
</evidence>
<keyword evidence="8 12" id="KW-0067">ATP-binding</keyword>
<dbReference type="InterPro" id="IPR011009">
    <property type="entry name" value="Kinase-like_dom_sf"/>
</dbReference>
<dbReference type="SMART" id="SM00220">
    <property type="entry name" value="S_TKc"/>
    <property type="match status" value="1"/>
</dbReference>
<dbReference type="PROSITE" id="PS00107">
    <property type="entry name" value="PROTEIN_KINASE_ATP"/>
    <property type="match status" value="1"/>
</dbReference>
<dbReference type="InterPro" id="IPR017441">
    <property type="entry name" value="Protein_kinase_ATP_BS"/>
</dbReference>
<gene>
    <name evidence="16" type="primary">CDK10</name>
    <name evidence="16" type="ORF">HK099_001305</name>
</gene>
<dbReference type="SUPFAM" id="SSF56112">
    <property type="entry name" value="Protein kinase-like (PK-like)"/>
    <property type="match status" value="1"/>
</dbReference>
<accession>A0AAD5TWH9</accession>
<reference evidence="16" key="1">
    <citation type="submission" date="2020-05" db="EMBL/GenBank/DDBJ databases">
        <title>Phylogenomic resolution of chytrid fungi.</title>
        <authorList>
            <person name="Stajich J.E."/>
            <person name="Amses K."/>
            <person name="Simmons R."/>
            <person name="Seto K."/>
            <person name="Myers J."/>
            <person name="Bonds A."/>
            <person name="Quandt C.A."/>
            <person name="Barry K."/>
            <person name="Liu P."/>
            <person name="Grigoriev I."/>
            <person name="Longcore J.E."/>
            <person name="James T.Y."/>
        </authorList>
    </citation>
    <scope>NUCLEOTIDE SEQUENCE</scope>
    <source>
        <strain evidence="16">JEL0476</strain>
    </source>
</reference>
<keyword evidence="7 16" id="KW-0418">Kinase</keyword>
<evidence type="ECO:0000256" key="14">
    <source>
        <dbReference type="SAM" id="MobiDB-lite"/>
    </source>
</evidence>
<dbReference type="Proteomes" id="UP001211065">
    <property type="component" value="Unassembled WGS sequence"/>
</dbReference>
<keyword evidence="6 12" id="KW-0547">Nucleotide-binding</keyword>
<feature type="domain" description="Protein kinase" evidence="15">
    <location>
        <begin position="26"/>
        <end position="316"/>
    </location>
</feature>
<comment type="catalytic activity">
    <reaction evidence="11">
        <text>L-seryl-[protein] + ATP = O-phospho-L-seryl-[protein] + ADP + H(+)</text>
        <dbReference type="Rhea" id="RHEA:17989"/>
        <dbReference type="Rhea" id="RHEA-COMP:9863"/>
        <dbReference type="Rhea" id="RHEA-COMP:11604"/>
        <dbReference type="ChEBI" id="CHEBI:15378"/>
        <dbReference type="ChEBI" id="CHEBI:29999"/>
        <dbReference type="ChEBI" id="CHEBI:30616"/>
        <dbReference type="ChEBI" id="CHEBI:83421"/>
        <dbReference type="ChEBI" id="CHEBI:456216"/>
        <dbReference type="EC" id="2.7.11.22"/>
    </reaction>
</comment>
<organism evidence="16 17">
    <name type="scientific">Clydaea vesicula</name>
    <dbReference type="NCBI Taxonomy" id="447962"/>
    <lineage>
        <taxon>Eukaryota</taxon>
        <taxon>Fungi</taxon>
        <taxon>Fungi incertae sedis</taxon>
        <taxon>Chytridiomycota</taxon>
        <taxon>Chytridiomycota incertae sedis</taxon>
        <taxon>Chytridiomycetes</taxon>
        <taxon>Lobulomycetales</taxon>
        <taxon>Lobulomycetaceae</taxon>
        <taxon>Clydaea</taxon>
    </lineage>
</organism>
<dbReference type="InterPro" id="IPR050108">
    <property type="entry name" value="CDK"/>
</dbReference>
<dbReference type="GO" id="GO:0005524">
    <property type="term" value="F:ATP binding"/>
    <property type="evidence" value="ECO:0007669"/>
    <property type="project" value="UniProtKB-UniRule"/>
</dbReference>
<evidence type="ECO:0000256" key="3">
    <source>
        <dbReference type="ARBA" id="ARBA00012425"/>
    </source>
</evidence>
<comment type="subcellular location">
    <subcellularLocation>
        <location evidence="1">Nucleus</location>
    </subcellularLocation>
</comment>
<keyword evidence="17" id="KW-1185">Reference proteome</keyword>
<dbReference type="FunFam" id="1.10.510.10:FF:000624">
    <property type="entry name" value="Mitogen-activated protein kinase"/>
    <property type="match status" value="1"/>
</dbReference>
<feature type="binding site" evidence="12">
    <location>
        <position position="55"/>
    </location>
    <ligand>
        <name>ATP</name>
        <dbReference type="ChEBI" id="CHEBI:30616"/>
    </ligand>
</feature>
<dbReference type="Gene3D" id="1.10.510.10">
    <property type="entry name" value="Transferase(Phosphotransferase) domain 1"/>
    <property type="match status" value="1"/>
</dbReference>
<comment type="caution">
    <text evidence="16">The sequence shown here is derived from an EMBL/GenBank/DDBJ whole genome shotgun (WGS) entry which is preliminary data.</text>
</comment>
<evidence type="ECO:0000256" key="7">
    <source>
        <dbReference type="ARBA" id="ARBA00022777"/>
    </source>
</evidence>
<evidence type="ECO:0000313" key="16">
    <source>
        <dbReference type="EMBL" id="KAJ3204001.1"/>
    </source>
</evidence>
<evidence type="ECO:0000313" key="17">
    <source>
        <dbReference type="Proteomes" id="UP001211065"/>
    </source>
</evidence>
<sequence>MILETFTSSDVKISEKYLENLTVEKYEKLNRVGEGTYGIVYRAKLKSTNKIYALKKIRFNNENEGLPISSLREISLLRELDHINIVRVKEVVTGVKLDDIFMVMEYCDQDLAFLLDNMTNNSKYFRPAEVKCLLKQLLKGLDHLHENFIIHRDLKMSNLLLTANGTLKIADFGLARKFTMPVKPMTQKVVTLWYRAPELLFGEINYTKKIDMWSVGCIFSELILGEPLLPGKVELEQINLIIKLFGTPNEKIWPGFKDLPLNKLLKNIPFQEYNNLRQRFKNSNVTSLTLKFVEKFFIFNSEKRINCYAALKDDYFKEKPFECAKSNLPTFPEFRGENNLNKNDFNNENNKKRRRFDFRNVEDVNQLDIGEPIIKRYDEVKREDFDEDSVSDDESKFNDPDDLPPPRKYANIDHWV</sequence>
<feature type="region of interest" description="Disordered" evidence="14">
    <location>
        <begin position="383"/>
        <end position="416"/>
    </location>
</feature>
<evidence type="ECO:0000256" key="8">
    <source>
        <dbReference type="ARBA" id="ARBA00022840"/>
    </source>
</evidence>